<dbReference type="GO" id="GO:0005615">
    <property type="term" value="C:extracellular space"/>
    <property type="evidence" value="ECO:0007669"/>
    <property type="project" value="TreeGrafter"/>
</dbReference>
<evidence type="ECO:0000313" key="5">
    <source>
        <dbReference type="EMBL" id="CAG9784957.1"/>
    </source>
</evidence>
<feature type="region of interest" description="Disordered" evidence="4">
    <location>
        <begin position="15"/>
        <end position="35"/>
    </location>
</feature>
<evidence type="ECO:0000256" key="2">
    <source>
        <dbReference type="ARBA" id="ARBA00022729"/>
    </source>
</evidence>
<dbReference type="InterPro" id="IPR031311">
    <property type="entry name" value="CHIT_BIND_RR_consensus"/>
</dbReference>
<organism evidence="5 6">
    <name type="scientific">Diatraea saccharalis</name>
    <name type="common">sugarcane borer</name>
    <dbReference type="NCBI Taxonomy" id="40085"/>
    <lineage>
        <taxon>Eukaryota</taxon>
        <taxon>Metazoa</taxon>
        <taxon>Ecdysozoa</taxon>
        <taxon>Arthropoda</taxon>
        <taxon>Hexapoda</taxon>
        <taxon>Insecta</taxon>
        <taxon>Pterygota</taxon>
        <taxon>Neoptera</taxon>
        <taxon>Endopterygota</taxon>
        <taxon>Lepidoptera</taxon>
        <taxon>Glossata</taxon>
        <taxon>Ditrysia</taxon>
        <taxon>Pyraloidea</taxon>
        <taxon>Crambidae</taxon>
        <taxon>Crambinae</taxon>
        <taxon>Diatraea</taxon>
    </lineage>
</organism>
<feature type="compositionally biased region" description="Basic and acidic residues" evidence="4">
    <location>
        <begin position="213"/>
        <end position="226"/>
    </location>
</feature>
<gene>
    <name evidence="5" type="ORF">DIATSA_LOCUS3019</name>
</gene>
<evidence type="ECO:0000256" key="1">
    <source>
        <dbReference type="ARBA" id="ARBA00022460"/>
    </source>
</evidence>
<sequence length="247" mass="27973">MSEKTYPKYEYEYAVSDKKTGDQKHHHETRDGDKVHGEYSLVEPDGSLRKVQYDADDHNGFNAIVSKTVNKHGDHAISTFGQTRHFGQGIKINHFFPGKDYYYQEPIIVENKSTVDENKPVKENNKVENSDEKENKMILIDSGNKMMLLKTVEMVTQLPNKEVAPIVKMEAVEDAPMNMVPNVVSVIMENTAAPVVDKAVEPSAEKATVIETVEPKQETQTEKEDTAADSETSSSFHRHSRFYYVGF</sequence>
<dbReference type="PROSITE" id="PS51155">
    <property type="entry name" value="CHIT_BIND_RR_2"/>
    <property type="match status" value="1"/>
</dbReference>
<reference evidence="5" key="1">
    <citation type="submission" date="2021-12" db="EMBL/GenBank/DDBJ databases">
        <authorList>
            <person name="King R."/>
        </authorList>
    </citation>
    <scope>NUCLEOTIDE SEQUENCE</scope>
</reference>
<dbReference type="PANTHER" id="PTHR12236:SF95">
    <property type="entry name" value="CUTICULAR PROTEIN 76BD, ISOFORM C-RELATED"/>
    <property type="match status" value="1"/>
</dbReference>
<evidence type="ECO:0000313" key="6">
    <source>
        <dbReference type="Proteomes" id="UP001153714"/>
    </source>
</evidence>
<name>A0A9N9W7G0_9NEOP</name>
<protein>
    <submittedName>
        <fullName evidence="5">Uncharacterized protein</fullName>
    </submittedName>
</protein>
<dbReference type="AlphaFoldDB" id="A0A9N9W7G0"/>
<dbReference type="PANTHER" id="PTHR12236">
    <property type="entry name" value="STRUCTURAL CONTITUENT OF CUTICLE"/>
    <property type="match status" value="1"/>
</dbReference>
<dbReference type="InterPro" id="IPR000618">
    <property type="entry name" value="Insect_cuticle"/>
</dbReference>
<feature type="region of interest" description="Disordered" evidence="4">
    <location>
        <begin position="211"/>
        <end position="235"/>
    </location>
</feature>
<accession>A0A9N9W7G0</accession>
<dbReference type="Pfam" id="PF00379">
    <property type="entry name" value="Chitin_bind_4"/>
    <property type="match status" value="1"/>
</dbReference>
<dbReference type="OrthoDB" id="7789829at2759"/>
<keyword evidence="6" id="KW-1185">Reference proteome</keyword>
<dbReference type="PRINTS" id="PR00947">
    <property type="entry name" value="CUTICLE"/>
</dbReference>
<dbReference type="GO" id="GO:0042302">
    <property type="term" value="F:structural constituent of cuticle"/>
    <property type="evidence" value="ECO:0007669"/>
    <property type="project" value="UniProtKB-UniRule"/>
</dbReference>
<dbReference type="InterPro" id="IPR051217">
    <property type="entry name" value="Insect_Cuticle_Struc_Prot"/>
</dbReference>
<dbReference type="Proteomes" id="UP001153714">
    <property type="component" value="Chromosome 13"/>
</dbReference>
<dbReference type="GO" id="GO:0031012">
    <property type="term" value="C:extracellular matrix"/>
    <property type="evidence" value="ECO:0007669"/>
    <property type="project" value="TreeGrafter"/>
</dbReference>
<proteinExistence type="predicted"/>
<reference evidence="5" key="2">
    <citation type="submission" date="2022-10" db="EMBL/GenBank/DDBJ databases">
        <authorList>
            <consortium name="ENA_rothamsted_submissions"/>
            <consortium name="culmorum"/>
            <person name="King R."/>
        </authorList>
    </citation>
    <scope>NUCLEOTIDE SEQUENCE</scope>
</reference>
<dbReference type="PROSITE" id="PS00233">
    <property type="entry name" value="CHIT_BIND_RR_1"/>
    <property type="match status" value="1"/>
</dbReference>
<keyword evidence="1 3" id="KW-0193">Cuticle</keyword>
<evidence type="ECO:0000256" key="3">
    <source>
        <dbReference type="PROSITE-ProRule" id="PRU00497"/>
    </source>
</evidence>
<evidence type="ECO:0000256" key="4">
    <source>
        <dbReference type="SAM" id="MobiDB-lite"/>
    </source>
</evidence>
<dbReference type="EMBL" id="OU893344">
    <property type="protein sequence ID" value="CAG9784957.1"/>
    <property type="molecule type" value="Genomic_DNA"/>
</dbReference>
<keyword evidence="2" id="KW-0732">Signal</keyword>